<evidence type="ECO:0000313" key="2">
    <source>
        <dbReference type="Proteomes" id="UP001156666"/>
    </source>
</evidence>
<reference evidence="1" key="1">
    <citation type="journal article" date="2014" name="Int. J. Syst. Evol. Microbiol.">
        <title>Complete genome sequence of Corynebacterium casei LMG S-19264T (=DSM 44701T), isolated from a smear-ripened cheese.</title>
        <authorList>
            <consortium name="US DOE Joint Genome Institute (JGI-PGF)"/>
            <person name="Walter F."/>
            <person name="Albersmeier A."/>
            <person name="Kalinowski J."/>
            <person name="Ruckert C."/>
        </authorList>
    </citation>
    <scope>NUCLEOTIDE SEQUENCE</scope>
    <source>
        <strain evidence="1">NBRC 108769</strain>
    </source>
</reference>
<name>A0AA37WD96_9BACT</name>
<sequence length="247" mass="29084">MNGDSTKEKFAMTGISGNIMVWREALVQGPLFYQLDSELFWEMRSQFMEEAFGSKLVEYKRKVINEFLKLKRFQGREIVLWFEHDLFCQINMIAMLSYLLRNKKKVKISLVCVGDYPNSERRLGLGEISSDDYPKLFHKRTILEKSDLLLADRAWMYFCGKEIHKFESIQSTTFEYLGEALKNALQIFVINGEHSELEKEIILALNEEGMDKRKLISKLLREHNHLGFGDLQYEYIIRNIEKSSLTR</sequence>
<proteinExistence type="predicted"/>
<protein>
    <recommendedName>
        <fullName evidence="3">DUF1835 domain-containing protein</fullName>
    </recommendedName>
</protein>
<dbReference type="AlphaFoldDB" id="A0AA37WD96"/>
<evidence type="ECO:0008006" key="3">
    <source>
        <dbReference type="Google" id="ProtNLM"/>
    </source>
</evidence>
<comment type="caution">
    <text evidence="1">The sequence shown here is derived from an EMBL/GenBank/DDBJ whole genome shotgun (WGS) entry which is preliminary data.</text>
</comment>
<accession>A0AA37WD96</accession>
<reference evidence="1" key="2">
    <citation type="submission" date="2023-01" db="EMBL/GenBank/DDBJ databases">
        <title>Draft genome sequence of Portibacter lacus strain NBRC 108769.</title>
        <authorList>
            <person name="Sun Q."/>
            <person name="Mori K."/>
        </authorList>
    </citation>
    <scope>NUCLEOTIDE SEQUENCE</scope>
    <source>
        <strain evidence="1">NBRC 108769</strain>
    </source>
</reference>
<evidence type="ECO:0000313" key="1">
    <source>
        <dbReference type="EMBL" id="GLR17741.1"/>
    </source>
</evidence>
<organism evidence="1 2">
    <name type="scientific">Portibacter lacus</name>
    <dbReference type="NCBI Taxonomy" id="1099794"/>
    <lineage>
        <taxon>Bacteria</taxon>
        <taxon>Pseudomonadati</taxon>
        <taxon>Bacteroidota</taxon>
        <taxon>Saprospiria</taxon>
        <taxon>Saprospirales</taxon>
        <taxon>Haliscomenobacteraceae</taxon>
        <taxon>Portibacter</taxon>
    </lineage>
</organism>
<dbReference type="EMBL" id="BSOH01000014">
    <property type="protein sequence ID" value="GLR17741.1"/>
    <property type="molecule type" value="Genomic_DNA"/>
</dbReference>
<keyword evidence="2" id="KW-1185">Reference proteome</keyword>
<dbReference type="Proteomes" id="UP001156666">
    <property type="component" value="Unassembled WGS sequence"/>
</dbReference>
<gene>
    <name evidence="1" type="ORF">GCM10007940_23560</name>
</gene>